<dbReference type="Gene3D" id="3.40.50.10600">
    <property type="entry name" value="SpoIIaa-like domains"/>
    <property type="match status" value="1"/>
</dbReference>
<sequence length="121" mass="13277">MFNVTSKGENRVDIEISGKLDAESMKFALDDLIAKSESVKHGKMRYTIIDLHLPSLGAIGVEFTRLPALFGLLGKFDRAAVLTDRSWLQKASEIKGAVIPGIDIKAFDLDQVAEAEAWLDS</sequence>
<dbReference type="Pfam" id="PF11964">
    <property type="entry name" value="SpoIIAA-like"/>
    <property type="match status" value="1"/>
</dbReference>
<evidence type="ECO:0000313" key="2">
    <source>
        <dbReference type="Proteomes" id="UP000245506"/>
    </source>
</evidence>
<dbReference type="RefSeq" id="WP_109822612.1">
    <property type="nucleotide sequence ID" value="NZ_QGKL01000019.1"/>
</dbReference>
<dbReference type="InterPro" id="IPR038396">
    <property type="entry name" value="SpoIIAA-like_sf"/>
</dbReference>
<proteinExistence type="predicted"/>
<accession>A0A317CMM8</accession>
<dbReference type="SUPFAM" id="SSF52091">
    <property type="entry name" value="SpoIIaa-like"/>
    <property type="match status" value="1"/>
</dbReference>
<comment type="caution">
    <text evidence="1">The sequence shown here is derived from an EMBL/GenBank/DDBJ whole genome shotgun (WGS) entry which is preliminary data.</text>
</comment>
<gene>
    <name evidence="1" type="ORF">DKT75_06530</name>
</gene>
<dbReference type="InterPro" id="IPR021866">
    <property type="entry name" value="SpoIIAA-like"/>
</dbReference>
<evidence type="ECO:0000313" key="1">
    <source>
        <dbReference type="EMBL" id="PWQ97570.1"/>
    </source>
</evidence>
<keyword evidence="2" id="KW-1185">Reference proteome</keyword>
<organism evidence="1 2">
    <name type="scientific">Leucothrix arctica</name>
    <dbReference type="NCBI Taxonomy" id="1481894"/>
    <lineage>
        <taxon>Bacteria</taxon>
        <taxon>Pseudomonadati</taxon>
        <taxon>Pseudomonadota</taxon>
        <taxon>Gammaproteobacteria</taxon>
        <taxon>Thiotrichales</taxon>
        <taxon>Thiotrichaceae</taxon>
        <taxon>Leucothrix</taxon>
    </lineage>
</organism>
<reference evidence="1 2" key="1">
    <citation type="submission" date="2018-05" db="EMBL/GenBank/DDBJ databases">
        <title>Leucothrix arctica sp. nov., isolated from Arctic seawater.</title>
        <authorList>
            <person name="Choi A."/>
            <person name="Baek K."/>
        </authorList>
    </citation>
    <scope>NUCLEOTIDE SEQUENCE [LARGE SCALE GENOMIC DNA]</scope>
    <source>
        <strain evidence="1 2">IMCC9719</strain>
    </source>
</reference>
<dbReference type="OrthoDB" id="7619266at2"/>
<dbReference type="AlphaFoldDB" id="A0A317CMM8"/>
<evidence type="ECO:0008006" key="3">
    <source>
        <dbReference type="Google" id="ProtNLM"/>
    </source>
</evidence>
<dbReference type="EMBL" id="QGKL01000019">
    <property type="protein sequence ID" value="PWQ97570.1"/>
    <property type="molecule type" value="Genomic_DNA"/>
</dbReference>
<dbReference type="Proteomes" id="UP000245506">
    <property type="component" value="Unassembled WGS sequence"/>
</dbReference>
<protein>
    <recommendedName>
        <fullName evidence="3">STAS/SEC14 domain-containing protein</fullName>
    </recommendedName>
</protein>
<name>A0A317CMM8_9GAMM</name>
<dbReference type="InterPro" id="IPR036513">
    <property type="entry name" value="STAS_dom_sf"/>
</dbReference>